<feature type="compositionally biased region" description="Polar residues" evidence="2">
    <location>
        <begin position="1203"/>
        <end position="1222"/>
    </location>
</feature>
<name>A0A7R9G1T4_TIMSH</name>
<dbReference type="InterPro" id="IPR036028">
    <property type="entry name" value="SH3-like_dom_sf"/>
</dbReference>
<feature type="domain" description="PDZ" evidence="4">
    <location>
        <begin position="1302"/>
        <end position="1404"/>
    </location>
</feature>
<feature type="region of interest" description="Disordered" evidence="2">
    <location>
        <begin position="371"/>
        <end position="398"/>
    </location>
</feature>
<dbReference type="InterPro" id="IPR001478">
    <property type="entry name" value="PDZ"/>
</dbReference>
<dbReference type="InterPro" id="IPR027417">
    <property type="entry name" value="P-loop_NTPase"/>
</dbReference>
<reference evidence="5" key="1">
    <citation type="submission" date="2020-11" db="EMBL/GenBank/DDBJ databases">
        <authorList>
            <person name="Tran Van P."/>
        </authorList>
    </citation>
    <scope>NUCLEOTIDE SEQUENCE</scope>
</reference>
<feature type="compositionally biased region" description="Low complexity" evidence="2">
    <location>
        <begin position="697"/>
        <end position="707"/>
    </location>
</feature>
<protein>
    <submittedName>
        <fullName evidence="5">Uncharacterized protein</fullName>
    </submittedName>
</protein>
<dbReference type="PROSITE" id="PS50052">
    <property type="entry name" value="GUANYLATE_KINASE_2"/>
    <property type="match status" value="1"/>
</dbReference>
<feature type="domain" description="PDZ" evidence="4">
    <location>
        <begin position="1496"/>
        <end position="1576"/>
    </location>
</feature>
<feature type="coiled-coil region" evidence="1">
    <location>
        <begin position="95"/>
        <end position="129"/>
    </location>
</feature>
<feature type="domain" description="PDZ" evidence="4">
    <location>
        <begin position="567"/>
        <end position="654"/>
    </location>
</feature>
<feature type="region of interest" description="Disordered" evidence="2">
    <location>
        <begin position="1"/>
        <end position="36"/>
    </location>
</feature>
<feature type="domain" description="Guanylate kinase-like" evidence="3">
    <location>
        <begin position="1735"/>
        <end position="1932"/>
    </location>
</feature>
<evidence type="ECO:0000313" key="5">
    <source>
        <dbReference type="EMBL" id="CAD7262610.1"/>
    </source>
</evidence>
<keyword evidence="1" id="KW-0175">Coiled coil</keyword>
<dbReference type="EMBL" id="OC002954">
    <property type="protein sequence ID" value="CAD7262610.1"/>
    <property type="molecule type" value="Genomic_DNA"/>
</dbReference>
<evidence type="ECO:0000259" key="3">
    <source>
        <dbReference type="PROSITE" id="PS50052"/>
    </source>
</evidence>
<feature type="coiled-coil region" evidence="1">
    <location>
        <begin position="480"/>
        <end position="514"/>
    </location>
</feature>
<dbReference type="SUPFAM" id="SSF50156">
    <property type="entry name" value="PDZ domain-like"/>
    <property type="match status" value="4"/>
</dbReference>
<dbReference type="GO" id="GO:0035331">
    <property type="term" value="P:negative regulation of hippo signaling"/>
    <property type="evidence" value="ECO:0007669"/>
    <property type="project" value="TreeGrafter"/>
</dbReference>
<feature type="region of interest" description="Disordered" evidence="2">
    <location>
        <begin position="807"/>
        <end position="834"/>
    </location>
</feature>
<dbReference type="SMART" id="SM00228">
    <property type="entry name" value="PDZ"/>
    <property type="match status" value="3"/>
</dbReference>
<dbReference type="Gene3D" id="3.40.50.300">
    <property type="entry name" value="P-loop containing nucleotide triphosphate hydrolases"/>
    <property type="match status" value="1"/>
</dbReference>
<feature type="region of interest" description="Disordered" evidence="2">
    <location>
        <begin position="1088"/>
        <end position="1128"/>
    </location>
</feature>
<proteinExistence type="predicted"/>
<feature type="region of interest" description="Disordered" evidence="2">
    <location>
        <begin position="1202"/>
        <end position="1232"/>
    </location>
</feature>
<feature type="region of interest" description="Disordered" evidence="2">
    <location>
        <begin position="860"/>
        <end position="891"/>
    </location>
</feature>
<feature type="compositionally biased region" description="Low complexity" evidence="2">
    <location>
        <begin position="1410"/>
        <end position="1428"/>
    </location>
</feature>
<sequence>MASGASSLESNGSNGALSRSCTASNSDRSLTSASARDYDGLKQQCDKAMHELQLLRSRQHSETIRRCDHTMKELEYYRGQHRAAMNQLEAAAQESSSLRTKYSDLAVEKQRLEREVQNYSTEVSDLRCQHQQDLIGSENGANDSINQHYINTLRKYDTLKGDYDSLRKSYDDAVNKLDLAKEEVSRYKKQCEELSQERNTAIRERNGLKQQCTSAIRQWDIALRERNEYREALGKVQQQHEEAVKEINQAMAVRMKASKDLKRLTEERNAAMQEYSLIMSERDTVHKEMEKLSDDLTQAFKKNKTLESENKSRQEEKKTLEYQIETLQREIASALHDRDKALKESNDLREKFGEYTAKEESVRDGYKSRLEYNPYNRERDNSREDQTETLKSPRDMYGKSQKERMDNLDQANQEIDRLRKQMEKLQVELQVELNTTSALANYATEAEAIQEAEVSKRRRDWAFSERDKIVLERESIRTLCDRLRKERDRAVSDLAEALRDSDDIKKQRNEASKELKDLKYCPSRREKMEAEQEKETRIQQFHADGHNHSHDSAIDADLQEWETEILDIDLSGLASDDNLGFILVGGRDDPQYPNDSGIYVSSISKGSVAEGKLKVNDCISRVNNLDCSNVSKRMVLETVRSGGGVANMVVRRRRMGGRCLYTTQVNNKTMDGLKSARDAMSILNEPVDVLNITTLKSVSSPTGSTSSRHMLSGDEERSCCNQTARRTGPRMVNSCSQTEDERHYTLPRPGPAEECLVDRKYLSGPFGERGVYKISKPMPTEKGSGSNHAGAWELFRETIDFVRHRKDRNRGDNTTSVEEKAKANHRNSSPTTFEQERDAIAELDSVIESAADHRKAVGVLKRSRRRGGGKELEKNGGTWPKARNGPVIEHGTGTILHPRKHKERLPLSVLLNNPPKYPPTEVVHCCSNRQPSRPVSMTHERALSCVGPNCKSMDSAPLVHFSKSGQLLCTQKSFTPTAFKEVCDKKSVGEFVQERSRPNSHITSDASIDFSVKSGGGKEVMEYYVKKKKKSGGSNCKYPTSDSESNVSPVEGLVTSHPHSRVHSHPYAGGPPSMVPVRSLPHYPFTPFHHPHPHPHSDSLTSSLLPARYPSPTGNLPSSPSGESIGLSDSRSYCFEPYSPTSQSPHHTHSPSVDLHYLKPRPMLPAHSHPGYRGNDEMSVGYHGYEGGTFPRKKENQRIRIPSNPSVTSKNSTGKVSTGSIERTSERGSPMPTFHIEVLSHGHRENKRNSLPDYCFTRKPLPGELRRVHIDKSVEPLGIQISCLESGGVFVSTVSEHSLASQVGLQRGNQGRKKGKGECTVPEHSRIYWTRFQISRYSTGRYLHSTVAGAYGPAHVDRLLFTLGVGDQLLEVCGINMRSATYQLAANVLRQCGNSITMLVQYSPDKYNELEGSVSSSSEEGPGSHSGSPTPCNSPKTPHKATPLQLEEHTSGLHGVPLSARNTLTRNQIAQVVSTLTRQNATASPDNKSPTHEPRFLFIETRKCSNLGISLVGGNSIGIFVHSVQHGSVAYNSGLRTGDQILEYNNTDLRQATAEEAAYELAKPSDKVTMLARYDIDRYNLDKDKPGDSFYIRSMFDRVGDLGDSLQLRFHKDDVLYVDNTMFNGVPGHWRAWLVDQDGRRTQCGIIPSKYKVEEEMLLRRSLGDIESDARRGTTTARRSFFRRKKHQRSSSRDSKELASFSNINLGWYSDSGTLNEEVALCSYQRVERLDYPVFRPVLVVGPLADCVMEKLMQDFPDKFTRCVPEVMHCSQTVMEKGLAENNFVDFRKKGCNFECTTVNAVKEICDKTAGHCFLSTWEERWGKHNHMASDEVRTPVQSGVDVVVTRVSGVYCSGMSHCILDISLSSVERLHRHQIYPIVLLIKFKSTKQIKEVKDTRYPMEKVSAKAAKEMYEHALKLEAEYKHHISGHIDPGGRERGVHVHASEGRGGPGAEQDSVGAVREYVTYRRSGVRPRSLAVHLAGVELVIHSEENDGQAAIRNGHSQRSPRKLCLNHNLMQTYAVLPYAVSPTLYCHVLSLLRCTALYCLHCVDCTSTCA</sequence>
<feature type="compositionally biased region" description="Polar residues" evidence="2">
    <location>
        <begin position="1"/>
        <end position="34"/>
    </location>
</feature>
<dbReference type="InterPro" id="IPR036034">
    <property type="entry name" value="PDZ_sf"/>
</dbReference>
<dbReference type="SUPFAM" id="SSF50044">
    <property type="entry name" value="SH3-domain"/>
    <property type="match status" value="1"/>
</dbReference>
<accession>A0A7R9G1T4</accession>
<evidence type="ECO:0000259" key="4">
    <source>
        <dbReference type="PROSITE" id="PS50106"/>
    </source>
</evidence>
<dbReference type="SUPFAM" id="SSF52540">
    <property type="entry name" value="P-loop containing nucleoside triphosphate hydrolases"/>
    <property type="match status" value="1"/>
</dbReference>
<dbReference type="CDD" id="cd11860">
    <property type="entry name" value="SH3_DLG5"/>
    <property type="match status" value="1"/>
</dbReference>
<dbReference type="Gene3D" id="2.30.42.10">
    <property type="match status" value="4"/>
</dbReference>
<organism evidence="5">
    <name type="scientific">Timema shepardi</name>
    <name type="common">Walking stick</name>
    <dbReference type="NCBI Taxonomy" id="629360"/>
    <lineage>
        <taxon>Eukaryota</taxon>
        <taxon>Metazoa</taxon>
        <taxon>Ecdysozoa</taxon>
        <taxon>Arthropoda</taxon>
        <taxon>Hexapoda</taxon>
        <taxon>Insecta</taxon>
        <taxon>Pterygota</taxon>
        <taxon>Neoptera</taxon>
        <taxon>Polyneoptera</taxon>
        <taxon>Phasmatodea</taxon>
        <taxon>Timematodea</taxon>
        <taxon>Timematoidea</taxon>
        <taxon>Timematidae</taxon>
        <taxon>Timema</taxon>
    </lineage>
</organism>
<dbReference type="Gene3D" id="2.30.30.40">
    <property type="entry name" value="SH3 Domains"/>
    <property type="match status" value="1"/>
</dbReference>
<gene>
    <name evidence="5" type="ORF">TSIB3V08_LOCUS6712</name>
</gene>
<feature type="region of interest" description="Disordered" evidence="2">
    <location>
        <begin position="697"/>
        <end position="747"/>
    </location>
</feature>
<evidence type="ECO:0000256" key="1">
    <source>
        <dbReference type="SAM" id="Coils"/>
    </source>
</evidence>
<dbReference type="Pfam" id="PF00595">
    <property type="entry name" value="PDZ"/>
    <property type="match status" value="2"/>
</dbReference>
<dbReference type="GO" id="GO:0005886">
    <property type="term" value="C:plasma membrane"/>
    <property type="evidence" value="ECO:0007669"/>
    <property type="project" value="TreeGrafter"/>
</dbReference>
<evidence type="ECO:0000256" key="2">
    <source>
        <dbReference type="SAM" id="MobiDB-lite"/>
    </source>
</evidence>
<dbReference type="InterPro" id="IPR053004">
    <property type="entry name" value="MAGUK_Signaling_Regulators"/>
</dbReference>
<feature type="coiled-coil region" evidence="1">
    <location>
        <begin position="163"/>
        <end position="344"/>
    </location>
</feature>
<feature type="region of interest" description="Disordered" evidence="2">
    <location>
        <begin position="1030"/>
        <end position="1072"/>
    </location>
</feature>
<dbReference type="PROSITE" id="PS50106">
    <property type="entry name" value="PDZ"/>
    <property type="match status" value="3"/>
</dbReference>
<feature type="compositionally biased region" description="Polar residues" evidence="2">
    <location>
        <begin position="1037"/>
        <end position="1048"/>
    </location>
</feature>
<dbReference type="InterPro" id="IPR008144">
    <property type="entry name" value="Guanylate_kin-like_dom"/>
</dbReference>
<feature type="region of interest" description="Disordered" evidence="2">
    <location>
        <begin position="1409"/>
        <end position="1441"/>
    </location>
</feature>
<feature type="compositionally biased region" description="Polar residues" evidence="2">
    <location>
        <begin position="1112"/>
        <end position="1128"/>
    </location>
</feature>
<feature type="coiled-coil region" evidence="1">
    <location>
        <begin position="401"/>
        <end position="435"/>
    </location>
</feature>
<dbReference type="PANTHER" id="PTHR46360:SF1">
    <property type="entry name" value="DISKS LARGE HOMOLOG 5"/>
    <property type="match status" value="1"/>
</dbReference>
<dbReference type="InterPro" id="IPR035537">
    <property type="entry name" value="DLG5_SH3"/>
</dbReference>
<dbReference type="PANTHER" id="PTHR46360">
    <property type="entry name" value="DISKS LARGE HOMOLOG 5"/>
    <property type="match status" value="1"/>
</dbReference>